<evidence type="ECO:0000313" key="3">
    <source>
        <dbReference type="Proteomes" id="UP000594263"/>
    </source>
</evidence>
<dbReference type="PANTHER" id="PTHR31168:SF21">
    <property type="entry name" value="EMB|CAB89385.1"/>
    <property type="match status" value="1"/>
</dbReference>
<name>A0A7N0R937_KALFE</name>
<reference evidence="2" key="1">
    <citation type="submission" date="2021-01" db="UniProtKB">
        <authorList>
            <consortium name="EnsemblPlants"/>
        </authorList>
    </citation>
    <scope>IDENTIFICATION</scope>
</reference>
<keyword evidence="1" id="KW-0472">Membrane</keyword>
<keyword evidence="3" id="KW-1185">Reference proteome</keyword>
<dbReference type="Proteomes" id="UP000594263">
    <property type="component" value="Unplaced"/>
</dbReference>
<feature type="transmembrane region" description="Helical" evidence="1">
    <location>
        <begin position="177"/>
        <end position="208"/>
    </location>
</feature>
<sequence length="243" mass="27429">MLWGKEYLDLVLVPIGLAIMGAYHLYLLYRYLYYNHTTVIGFENNDKRAWVERIMQLDKPDLGIPLTVLSNNTSAATYLASVSLTLSSIIGAWTSSTKDNIFQSTLIYGDTTATTMSMKYIALLTCFILAFSFFVQAARCLVHANYLITTPNSNVPVENVIACVIKGGDFWTLGLRALYFAINLLMWFFGPLPMFVTSIVMVLVLHYLDWNSTPLHRHWPPLHHPVSKPRSAQFNTPPAILTT</sequence>
<dbReference type="Pfam" id="PF04654">
    <property type="entry name" value="DUF599"/>
    <property type="match status" value="1"/>
</dbReference>
<protein>
    <recommendedName>
        <fullName evidence="4">DUF599 domain-containing protein</fullName>
    </recommendedName>
</protein>
<feature type="transmembrane region" description="Helical" evidence="1">
    <location>
        <begin position="120"/>
        <end position="138"/>
    </location>
</feature>
<feature type="transmembrane region" description="Helical" evidence="1">
    <location>
        <begin position="7"/>
        <end position="29"/>
    </location>
</feature>
<dbReference type="InterPro" id="IPR006747">
    <property type="entry name" value="DUF599"/>
</dbReference>
<keyword evidence="1" id="KW-1133">Transmembrane helix</keyword>
<dbReference type="EnsemblPlants" id="Kaladp0002s0015.1.v1.1">
    <property type="protein sequence ID" value="Kaladp0002s0015.1.v1.1"/>
    <property type="gene ID" value="Kaladp0002s0015.v1.1"/>
</dbReference>
<dbReference type="OMA" id="PLHQHQF"/>
<keyword evidence="1" id="KW-0812">Transmembrane</keyword>
<evidence type="ECO:0000256" key="1">
    <source>
        <dbReference type="SAM" id="Phobius"/>
    </source>
</evidence>
<evidence type="ECO:0008006" key="4">
    <source>
        <dbReference type="Google" id="ProtNLM"/>
    </source>
</evidence>
<dbReference type="PANTHER" id="PTHR31168">
    <property type="entry name" value="OS02G0292800 PROTEIN"/>
    <property type="match status" value="1"/>
</dbReference>
<dbReference type="Gramene" id="Kaladp0002s0015.1.v1.1">
    <property type="protein sequence ID" value="Kaladp0002s0015.1.v1.1"/>
    <property type="gene ID" value="Kaladp0002s0015.v1.1"/>
</dbReference>
<proteinExistence type="predicted"/>
<accession>A0A7N0R937</accession>
<dbReference type="AlphaFoldDB" id="A0A7N0R937"/>
<organism evidence="2 3">
    <name type="scientific">Kalanchoe fedtschenkoi</name>
    <name type="common">Lavender scallops</name>
    <name type="synonym">South American air plant</name>
    <dbReference type="NCBI Taxonomy" id="63787"/>
    <lineage>
        <taxon>Eukaryota</taxon>
        <taxon>Viridiplantae</taxon>
        <taxon>Streptophyta</taxon>
        <taxon>Embryophyta</taxon>
        <taxon>Tracheophyta</taxon>
        <taxon>Spermatophyta</taxon>
        <taxon>Magnoliopsida</taxon>
        <taxon>eudicotyledons</taxon>
        <taxon>Gunneridae</taxon>
        <taxon>Pentapetalae</taxon>
        <taxon>Saxifragales</taxon>
        <taxon>Crassulaceae</taxon>
        <taxon>Kalanchoe</taxon>
    </lineage>
</organism>
<evidence type="ECO:0000313" key="2">
    <source>
        <dbReference type="EnsemblPlants" id="Kaladp0002s0015.1.v1.1"/>
    </source>
</evidence>